<dbReference type="InterPro" id="IPR029058">
    <property type="entry name" value="AB_hydrolase_fold"/>
</dbReference>
<reference evidence="1 2" key="1">
    <citation type="submission" date="2015-11" db="EMBL/GenBank/DDBJ databases">
        <title>Genomic analysis of 38 Legionella species identifies large and diverse effector repertoires.</title>
        <authorList>
            <person name="Burstein D."/>
            <person name="Amaro F."/>
            <person name="Zusman T."/>
            <person name="Lifshitz Z."/>
            <person name="Cohen O."/>
            <person name="Gilbert J.A."/>
            <person name="Pupko T."/>
            <person name="Shuman H.A."/>
            <person name="Segal G."/>
        </authorList>
    </citation>
    <scope>NUCLEOTIDE SEQUENCE [LARGE SCALE GENOMIC DNA]</scope>
    <source>
        <strain evidence="1 2">Mt.St.Helens-4</strain>
    </source>
</reference>
<evidence type="ECO:0000313" key="1">
    <source>
        <dbReference type="EMBL" id="KTD56062.1"/>
    </source>
</evidence>
<proteinExistence type="predicted"/>
<protein>
    <recommendedName>
        <fullName evidence="3">SidB homolog, substrate of the Dot/Icm system</fullName>
    </recommendedName>
</protein>
<dbReference type="OrthoDB" id="5644263at2"/>
<dbReference type="EMBL" id="LNYV01000034">
    <property type="protein sequence ID" value="KTD56062.1"/>
    <property type="molecule type" value="Genomic_DNA"/>
</dbReference>
<dbReference type="eggNOG" id="COG1073">
    <property type="taxonomic scope" value="Bacteria"/>
</dbReference>
<dbReference type="RefSeq" id="WP_027270343.1">
    <property type="nucleotide sequence ID" value="NZ_CAAAJE010000006.1"/>
</dbReference>
<evidence type="ECO:0000313" key="2">
    <source>
        <dbReference type="Proteomes" id="UP000054621"/>
    </source>
</evidence>
<dbReference type="PANTHER" id="PTHR12277">
    <property type="entry name" value="ALPHA/BETA HYDROLASE DOMAIN-CONTAINING PROTEIN"/>
    <property type="match status" value="1"/>
</dbReference>
<gene>
    <name evidence="1" type="ORF">Lsai_2192</name>
</gene>
<evidence type="ECO:0008006" key="3">
    <source>
        <dbReference type="Google" id="ProtNLM"/>
    </source>
</evidence>
<comment type="caution">
    <text evidence="1">The sequence shown here is derived from an EMBL/GenBank/DDBJ whole genome shotgun (WGS) entry which is preliminary data.</text>
</comment>
<dbReference type="STRING" id="28087.Lsai_2192"/>
<dbReference type="AlphaFoldDB" id="A0A0W0YHR4"/>
<dbReference type="Gene3D" id="3.40.50.1820">
    <property type="entry name" value="alpha/beta hydrolase"/>
    <property type="match status" value="1"/>
</dbReference>
<organism evidence="1 2">
    <name type="scientific">Legionella sainthelensi</name>
    <dbReference type="NCBI Taxonomy" id="28087"/>
    <lineage>
        <taxon>Bacteria</taxon>
        <taxon>Pseudomonadati</taxon>
        <taxon>Pseudomonadota</taxon>
        <taxon>Gammaproteobacteria</taxon>
        <taxon>Legionellales</taxon>
        <taxon>Legionellaceae</taxon>
        <taxon>Legionella</taxon>
    </lineage>
</organism>
<dbReference type="SUPFAM" id="SSF53474">
    <property type="entry name" value="alpha/beta-Hydrolases"/>
    <property type="match status" value="1"/>
</dbReference>
<dbReference type="PANTHER" id="PTHR12277:SF81">
    <property type="entry name" value="PROTEIN ABHD13"/>
    <property type="match status" value="1"/>
</dbReference>
<name>A0A0W0YHR4_9GAMM</name>
<dbReference type="Proteomes" id="UP000054621">
    <property type="component" value="Unassembled WGS sequence"/>
</dbReference>
<sequence>MFRYEAPNPYNNEGSFFSFLSSSSVSSSQRIGKLVLPAQWREPKILGEITLNQFAHANGLVIQGGYVGTHDSAVLDTIELKPKTESNTSLKNQHYIIKFNGNGMFYQDALYDYAYDANQLNLTIIGFNYRGVGNSKKPPETFQDLVTDGIAQVQRVLDKGVNSKKITLDGLSLGGGVATIVASHFHKIGKPVYLWNDRSFASVSKAAAGVVAPEIDNIFGETLATSIECTSWSLMKPAGWDVDVAKAYNEIPDEYKNHMYVAKKSTLSYGDGVIAHRASLHEGVKQDEKKKGIRTGHKVYAQNGFFGGGHNMSRSDLVSAENTSLTGQDQFENFMKNHTNNGF</sequence>
<dbReference type="PATRIC" id="fig|28087.4.peg.2364"/>
<accession>A0A0W0YHR4</accession>